<keyword evidence="2" id="KW-1185">Reference proteome</keyword>
<organism evidence="1 2">
    <name type="scientific">Zarea fungicola</name>
    <dbReference type="NCBI Taxonomy" id="93591"/>
    <lineage>
        <taxon>Eukaryota</taxon>
        <taxon>Fungi</taxon>
        <taxon>Dikarya</taxon>
        <taxon>Ascomycota</taxon>
        <taxon>Pezizomycotina</taxon>
        <taxon>Sordariomycetes</taxon>
        <taxon>Hypocreomycetidae</taxon>
        <taxon>Hypocreales</taxon>
        <taxon>Cordycipitaceae</taxon>
        <taxon>Zarea</taxon>
    </lineage>
</organism>
<dbReference type="EMBL" id="JANJQO010001532">
    <property type="protein sequence ID" value="KAJ2970459.1"/>
    <property type="molecule type" value="Genomic_DNA"/>
</dbReference>
<protein>
    <submittedName>
        <fullName evidence="1">Uncharacterized protein</fullName>
    </submittedName>
</protein>
<proteinExistence type="predicted"/>
<accession>A0ACC1MUZ2</accession>
<name>A0ACC1MUZ2_9HYPO</name>
<gene>
    <name evidence="1" type="ORF">NQ176_g8179</name>
</gene>
<evidence type="ECO:0000313" key="2">
    <source>
        <dbReference type="Proteomes" id="UP001143910"/>
    </source>
</evidence>
<comment type="caution">
    <text evidence="1">The sequence shown here is derived from an EMBL/GenBank/DDBJ whole genome shotgun (WGS) entry which is preliminary data.</text>
</comment>
<reference evidence="1" key="1">
    <citation type="submission" date="2022-08" db="EMBL/GenBank/DDBJ databases">
        <title>Genome Sequence of Lecanicillium fungicola.</title>
        <authorList>
            <person name="Buettner E."/>
        </authorList>
    </citation>
    <scope>NUCLEOTIDE SEQUENCE</scope>
    <source>
        <strain evidence="1">Babe33</strain>
    </source>
</reference>
<sequence>MSQKITVSVDGEVGADKRVSRKASDNPRVKKLIEHTIEHGYVIIENAFTKAEVEETKAELARIARSPDAGPAAAHGRNSFEGLKTSRIYSLLNKSKDFEKYVIHPDILALNDYFLDPAYLLNSYHSVSIQPGEDPQTIHQDDGSILIERPHRPFGTAIMVALDEYTATNGSTVIIPKSHNWGSDRLPKRSEAEPVIMPAGSVVFFVGTLYHGGGKNTSDTTRHALTVQYCQPWVRPVENQILAVDWDKINDMPPQLVDLLGFKVGRPFIGHVDGRSPRTALPRIVSNLAKLEQLGAKL</sequence>
<dbReference type="Proteomes" id="UP001143910">
    <property type="component" value="Unassembled WGS sequence"/>
</dbReference>
<evidence type="ECO:0000313" key="1">
    <source>
        <dbReference type="EMBL" id="KAJ2970459.1"/>
    </source>
</evidence>